<gene>
    <name evidence="10" type="primary">pic1</name>
    <name evidence="10" type="ORF">LOC62_01G001475</name>
</gene>
<feature type="compositionally biased region" description="Polar residues" evidence="8">
    <location>
        <begin position="408"/>
        <end position="418"/>
    </location>
</feature>
<dbReference type="GO" id="GO:0005819">
    <property type="term" value="C:spindle"/>
    <property type="evidence" value="ECO:0007669"/>
    <property type="project" value="UniProtKB-SubCell"/>
</dbReference>
<feature type="compositionally biased region" description="Acidic residues" evidence="8">
    <location>
        <begin position="822"/>
        <end position="832"/>
    </location>
</feature>
<dbReference type="GO" id="GO:0005634">
    <property type="term" value="C:nucleus"/>
    <property type="evidence" value="ECO:0007669"/>
    <property type="project" value="UniProtKB-SubCell"/>
</dbReference>
<keyword evidence="5" id="KW-0159">Chromosome partition</keyword>
<feature type="compositionally biased region" description="Low complexity" evidence="8">
    <location>
        <begin position="333"/>
        <end position="355"/>
    </location>
</feature>
<feature type="compositionally biased region" description="Low complexity" evidence="8">
    <location>
        <begin position="228"/>
        <end position="238"/>
    </location>
</feature>
<dbReference type="GO" id="GO:0007059">
    <property type="term" value="P:chromosome segregation"/>
    <property type="evidence" value="ECO:0007669"/>
    <property type="project" value="UniProtKB-KW"/>
</dbReference>
<comment type="subcellular location">
    <subcellularLocation>
        <location evidence="2">Cytoplasm</location>
        <location evidence="2">Cytoskeleton</location>
        <location evidence="2">Spindle</location>
    </subcellularLocation>
    <subcellularLocation>
        <location evidence="1">Nucleus</location>
    </subcellularLocation>
</comment>
<evidence type="ECO:0000313" key="10">
    <source>
        <dbReference type="EMBL" id="WOO77921.1"/>
    </source>
</evidence>
<feature type="compositionally biased region" description="Basic and acidic residues" evidence="8">
    <location>
        <begin position="537"/>
        <end position="558"/>
    </location>
</feature>
<evidence type="ECO:0000259" key="9">
    <source>
        <dbReference type="Pfam" id="PF03941"/>
    </source>
</evidence>
<evidence type="ECO:0000256" key="3">
    <source>
        <dbReference type="ARBA" id="ARBA00010042"/>
    </source>
</evidence>
<evidence type="ECO:0000256" key="8">
    <source>
        <dbReference type="SAM" id="MobiDB-lite"/>
    </source>
</evidence>
<organism evidence="10 11">
    <name type="scientific">Vanrija pseudolonga</name>
    <dbReference type="NCBI Taxonomy" id="143232"/>
    <lineage>
        <taxon>Eukaryota</taxon>
        <taxon>Fungi</taxon>
        <taxon>Dikarya</taxon>
        <taxon>Basidiomycota</taxon>
        <taxon>Agaricomycotina</taxon>
        <taxon>Tremellomycetes</taxon>
        <taxon>Trichosporonales</taxon>
        <taxon>Trichosporonaceae</taxon>
        <taxon>Vanrija</taxon>
    </lineage>
</organism>
<feature type="region of interest" description="Disordered" evidence="8">
    <location>
        <begin position="319"/>
        <end position="356"/>
    </location>
</feature>
<keyword evidence="11" id="KW-1185">Reference proteome</keyword>
<feature type="compositionally biased region" description="Low complexity" evidence="8">
    <location>
        <begin position="559"/>
        <end position="582"/>
    </location>
</feature>
<feature type="region of interest" description="Disordered" evidence="8">
    <location>
        <begin position="369"/>
        <end position="602"/>
    </location>
</feature>
<keyword evidence="6" id="KW-0206">Cytoskeleton</keyword>
<dbReference type="PANTHER" id="PTHR13142">
    <property type="entry name" value="INNER CENTROMERE PROTEIN"/>
    <property type="match status" value="1"/>
</dbReference>
<keyword evidence="7" id="KW-0539">Nucleus</keyword>
<feature type="compositionally biased region" description="Low complexity" evidence="8">
    <location>
        <begin position="1136"/>
        <end position="1152"/>
    </location>
</feature>
<feature type="region of interest" description="Disordered" evidence="8">
    <location>
        <begin position="132"/>
        <end position="274"/>
    </location>
</feature>
<feature type="region of interest" description="Disordered" evidence="8">
    <location>
        <begin position="738"/>
        <end position="762"/>
    </location>
</feature>
<dbReference type="Pfam" id="PF03941">
    <property type="entry name" value="INCENP_ARK-bind"/>
    <property type="match status" value="1"/>
</dbReference>
<feature type="domain" description="Inner centromere protein ARK-binding" evidence="9">
    <location>
        <begin position="1166"/>
        <end position="1222"/>
    </location>
</feature>
<feature type="region of interest" description="Disordered" evidence="8">
    <location>
        <begin position="939"/>
        <end position="1190"/>
    </location>
</feature>
<evidence type="ECO:0000256" key="5">
    <source>
        <dbReference type="ARBA" id="ARBA00022829"/>
    </source>
</evidence>
<dbReference type="AlphaFoldDB" id="A0AAF1BFD6"/>
<feature type="compositionally biased region" description="Low complexity" evidence="8">
    <location>
        <begin position="524"/>
        <end position="535"/>
    </location>
</feature>
<dbReference type="PANTHER" id="PTHR13142:SF1">
    <property type="entry name" value="INNER CENTROMERE PROTEIN"/>
    <property type="match status" value="1"/>
</dbReference>
<dbReference type="Proteomes" id="UP000827549">
    <property type="component" value="Chromosome 1"/>
</dbReference>
<evidence type="ECO:0000256" key="4">
    <source>
        <dbReference type="ARBA" id="ARBA00022490"/>
    </source>
</evidence>
<keyword evidence="4" id="KW-0963">Cytoplasm</keyword>
<protein>
    <submittedName>
        <fullName evidence="10">Inner centromere protein-related protein pic1</fullName>
    </submittedName>
</protein>
<evidence type="ECO:0000256" key="6">
    <source>
        <dbReference type="ARBA" id="ARBA00023212"/>
    </source>
</evidence>
<feature type="region of interest" description="Disordered" evidence="8">
    <location>
        <begin position="1252"/>
        <end position="1274"/>
    </location>
</feature>
<evidence type="ECO:0000256" key="7">
    <source>
        <dbReference type="ARBA" id="ARBA00023242"/>
    </source>
</evidence>
<feature type="region of interest" description="Disordered" evidence="8">
    <location>
        <begin position="792"/>
        <end position="846"/>
    </location>
</feature>
<proteinExistence type="inferred from homology"/>
<name>A0AAF1BFD6_9TREE</name>
<feature type="compositionally biased region" description="Acidic residues" evidence="8">
    <location>
        <begin position="319"/>
        <end position="332"/>
    </location>
</feature>
<dbReference type="RefSeq" id="XP_062623953.1">
    <property type="nucleotide sequence ID" value="XM_062767969.1"/>
</dbReference>
<evidence type="ECO:0000256" key="2">
    <source>
        <dbReference type="ARBA" id="ARBA00004186"/>
    </source>
</evidence>
<reference evidence="10" key="1">
    <citation type="submission" date="2023-10" db="EMBL/GenBank/DDBJ databases">
        <authorList>
            <person name="Noh H."/>
        </authorList>
    </citation>
    <scope>NUCLEOTIDE SEQUENCE</scope>
    <source>
        <strain evidence="10">DUCC4014</strain>
    </source>
</reference>
<feature type="compositionally biased region" description="Polar residues" evidence="8">
    <location>
        <begin position="1116"/>
        <end position="1133"/>
    </location>
</feature>
<dbReference type="GeneID" id="87804730"/>
<dbReference type="InterPro" id="IPR005635">
    <property type="entry name" value="Inner_centromere_prot_ARK-bd"/>
</dbReference>
<feature type="region of interest" description="Disordered" evidence="8">
    <location>
        <begin position="616"/>
        <end position="638"/>
    </location>
</feature>
<dbReference type="EMBL" id="CP086714">
    <property type="protein sequence ID" value="WOO77921.1"/>
    <property type="molecule type" value="Genomic_DNA"/>
</dbReference>
<evidence type="ECO:0000313" key="11">
    <source>
        <dbReference type="Proteomes" id="UP000827549"/>
    </source>
</evidence>
<evidence type="ECO:0000256" key="1">
    <source>
        <dbReference type="ARBA" id="ARBA00004123"/>
    </source>
</evidence>
<feature type="compositionally biased region" description="Basic and acidic residues" evidence="8">
    <location>
        <begin position="620"/>
        <end position="638"/>
    </location>
</feature>
<feature type="compositionally biased region" description="Basic and acidic residues" evidence="8">
    <location>
        <begin position="248"/>
        <end position="261"/>
    </location>
</feature>
<feature type="compositionally biased region" description="Basic and acidic residues" evidence="8">
    <location>
        <begin position="939"/>
        <end position="1028"/>
    </location>
</feature>
<feature type="compositionally biased region" description="Polar residues" evidence="8">
    <location>
        <begin position="1064"/>
        <end position="1083"/>
    </location>
</feature>
<feature type="compositionally biased region" description="Low complexity" evidence="8">
    <location>
        <begin position="146"/>
        <end position="157"/>
    </location>
</feature>
<feature type="region of interest" description="Disordered" evidence="8">
    <location>
        <begin position="696"/>
        <end position="721"/>
    </location>
</feature>
<sequence>MSATNWPTFHDFTFDLSSRLRQAAQRSLTELEASINCDGNDWLEDYIDNIEAQGRKAPIADLIKTPSRTQTAKKTRAVLTASKNRVEQIRLFNERAALSPLASNSPNVGPTARIWTALTGAQVRQPFSPLSTHRLNTIPASPTPASPLKGKALPLAKAKNDKVVKEKVVKEKAPPKTKKGKKQSPDESTSAPKENAIEVEPTASSSSATKPTGIRGVAAQAPVISIEPPAAKTAPIKPKAVRKPTPPKAKESTPEPVHESEHEEEEAMEVDPAPAAEAAPVVEVTPVVEDFEPIDVDEHVEEQAAVDEDVEVDVVEEAEVEDVEVEEAEDEPLAVAEPEAVMPSPAEPAASTSPAKVISPFKPVVNETSPFKVAPVEPVTAKHSSPEKASSPVKEAAAPAPNVPVRQVRSSWLSSALGTRTVPVSGLGADRKSYAPGAQPRSSIQYESLRKSVAAPGTLKRKSEDGPEVDEPDVQEKAKEKRADKVARFDSSAQPTSPVRQPALQAARTPASAPQAKINTLGDAPTSVPSVSSAPQDGRHRPDTYKVARALDEMRERAAAAAAKQKAAAAAAAATTAATTTKPGEASRPVPTATSTGTGFLRGLGNLGVGFLGLGSSEADEARLRREEEDRRAQEEAEAELARIMRDMAEEDKKAAAEAAAAIALSAASSKPMTEVRKETVTVAKIHKAAILSDDEEDAVNESISLPELPQPDIGDDFDAIPLDDGVTSALGAAGIDIDIDFPDSTTPPNSPPRRIVPMYGIPRSPAPVAAAPKPKGKQVLKVPEVVLSPPRAKTPAVARAIRTKPSKASVSRPGTAASTYEDADDENDDELPTTAKKTPVSYRGSCVTSTNPLFQGMHRSRLLSNASVAGSTLGVSTKSSATTLLSQADRMAAKALGIKPTPGNVKSIQAAAAAKKKVLQEQFVPQTQADKIKEQELVDRKAEMREKIEQRRLDEKQRKEAEEKAKLEEERKQRLAEEEDKRRRRAEADQRRKEREEKMERLAKEKAAREEREAATARAKQAEEEAARKRKMAPLINKNMGSSSIKRVAAPAAAPPPKKDLASSKSTSNLHAQSKIGPTSFRTNDEPARAPTISLVVPPAPAAQAERRPLGPPARTSTAQGPHGTHTAQAGPSNAAVLQQSRAALQAQLDQKALDMESEAIELPDIASEYSDSDDSEKEDDFKRPGWAGTPELRNALKAQASINPDDLFGPIRPLNMEELFNARQGKFRARTSSANWSGADRLTEQEEREYARRMGFRPINAPRESRPSGSNR</sequence>
<accession>A0AAF1BFD6</accession>
<feature type="compositionally biased region" description="Basic and acidic residues" evidence="8">
    <location>
        <begin position="158"/>
        <end position="174"/>
    </location>
</feature>
<comment type="similarity">
    <text evidence="3">Belongs to the INCENP family.</text>
</comment>
<feature type="compositionally biased region" description="Basic and acidic residues" evidence="8">
    <location>
        <begin position="474"/>
        <end position="488"/>
    </location>
</feature>